<evidence type="ECO:0000313" key="3">
    <source>
        <dbReference type="Proteomes" id="UP000249061"/>
    </source>
</evidence>
<reference evidence="2 3" key="1">
    <citation type="submission" date="2017-08" db="EMBL/GenBank/DDBJ databases">
        <title>Infants hospitalized years apart are colonized by the same room-sourced microbial strains.</title>
        <authorList>
            <person name="Brooks B."/>
            <person name="Olm M.R."/>
            <person name="Firek B.A."/>
            <person name="Baker R."/>
            <person name="Thomas B.C."/>
            <person name="Morowitz M.J."/>
            <person name="Banfield J.F."/>
        </authorList>
    </citation>
    <scope>NUCLEOTIDE SEQUENCE [LARGE SCALE GENOMIC DNA]</scope>
    <source>
        <strain evidence="2">S2_003_000_R2_14</strain>
    </source>
</reference>
<evidence type="ECO:0000313" key="2">
    <source>
        <dbReference type="EMBL" id="PZR08877.1"/>
    </source>
</evidence>
<dbReference type="AlphaFoldDB" id="A0A2W5T4G1"/>
<protein>
    <recommendedName>
        <fullName evidence="4">Pilus assembly protein</fullName>
    </recommendedName>
</protein>
<proteinExistence type="predicted"/>
<feature type="region of interest" description="Disordered" evidence="1">
    <location>
        <begin position="57"/>
        <end position="76"/>
    </location>
</feature>
<dbReference type="Proteomes" id="UP000249061">
    <property type="component" value="Unassembled WGS sequence"/>
</dbReference>
<organism evidence="2 3">
    <name type="scientific">Archangium gephyra</name>
    <dbReference type="NCBI Taxonomy" id="48"/>
    <lineage>
        <taxon>Bacteria</taxon>
        <taxon>Pseudomonadati</taxon>
        <taxon>Myxococcota</taxon>
        <taxon>Myxococcia</taxon>
        <taxon>Myxococcales</taxon>
        <taxon>Cystobacterineae</taxon>
        <taxon>Archangiaceae</taxon>
        <taxon>Archangium</taxon>
    </lineage>
</organism>
<comment type="caution">
    <text evidence="2">The sequence shown here is derived from an EMBL/GenBank/DDBJ whole genome shotgun (WGS) entry which is preliminary data.</text>
</comment>
<name>A0A2W5T4G1_9BACT</name>
<dbReference type="EMBL" id="QFQP01000023">
    <property type="protein sequence ID" value="PZR08877.1"/>
    <property type="molecule type" value="Genomic_DNA"/>
</dbReference>
<evidence type="ECO:0000256" key="1">
    <source>
        <dbReference type="SAM" id="MobiDB-lite"/>
    </source>
</evidence>
<sequence length="300" mass="31923">MRRGQATVELALGSLVFVAVLLVGIHLAEYAQLSLKVQEAETFAIWDASLRRVQSRGENGSTDARPFSRTMDDTTGVSARAQRRYRDFDGVRNGNSTTVVTRALTRGSRVSVDCRPDDGFNFAATATADDLLLDVGGLSCRSEAQVRAIRIPERFVQESEGGFFKESMIRADPMKVCGMGLPVSGACRGRLALLTNDWGLANDETRECKLDCANSPYKAMVRTMYAPPSGAGPALAATFAGAAPIAPADYFFSFSGEESGMQQTVGGEGKGEFFTGGGGLGMVPKTNTGHDCFLGKGGCQ</sequence>
<gene>
    <name evidence="2" type="ORF">DI536_23585</name>
</gene>
<evidence type="ECO:0008006" key="4">
    <source>
        <dbReference type="Google" id="ProtNLM"/>
    </source>
</evidence>
<accession>A0A2W5T4G1</accession>